<protein>
    <submittedName>
        <fullName evidence="1">Uncharacterized protein</fullName>
    </submittedName>
</protein>
<dbReference type="AlphaFoldDB" id="A0AAP0MAN3"/>
<reference evidence="1 2" key="1">
    <citation type="submission" date="2024-05" db="EMBL/GenBank/DDBJ databases">
        <title>Haplotype-resolved chromosome-level genome assembly of Huyou (Citrus changshanensis).</title>
        <authorList>
            <person name="Miao C."/>
            <person name="Chen W."/>
            <person name="Wu Y."/>
            <person name="Wang L."/>
            <person name="Zhao S."/>
            <person name="Grierson D."/>
            <person name="Xu C."/>
            <person name="Chen K."/>
        </authorList>
    </citation>
    <scope>NUCLEOTIDE SEQUENCE [LARGE SCALE GENOMIC DNA]</scope>
    <source>
        <strain evidence="1">01-14</strain>
        <tissue evidence="1">Leaf</tissue>
    </source>
</reference>
<evidence type="ECO:0000313" key="2">
    <source>
        <dbReference type="Proteomes" id="UP001428341"/>
    </source>
</evidence>
<evidence type="ECO:0000313" key="1">
    <source>
        <dbReference type="EMBL" id="KAK9200488.1"/>
    </source>
</evidence>
<comment type="caution">
    <text evidence="1">The sequence shown here is derived from an EMBL/GenBank/DDBJ whole genome shotgun (WGS) entry which is preliminary data.</text>
</comment>
<dbReference type="InterPro" id="IPR011050">
    <property type="entry name" value="Pectin_lyase_fold/virulence"/>
</dbReference>
<proteinExistence type="predicted"/>
<dbReference type="InterPro" id="IPR012334">
    <property type="entry name" value="Pectin_lyas_fold"/>
</dbReference>
<organism evidence="1 2">
    <name type="scientific">Citrus x changshan-huyou</name>
    <dbReference type="NCBI Taxonomy" id="2935761"/>
    <lineage>
        <taxon>Eukaryota</taxon>
        <taxon>Viridiplantae</taxon>
        <taxon>Streptophyta</taxon>
        <taxon>Embryophyta</taxon>
        <taxon>Tracheophyta</taxon>
        <taxon>Spermatophyta</taxon>
        <taxon>Magnoliopsida</taxon>
        <taxon>eudicotyledons</taxon>
        <taxon>Gunneridae</taxon>
        <taxon>Pentapetalae</taxon>
        <taxon>rosids</taxon>
        <taxon>malvids</taxon>
        <taxon>Sapindales</taxon>
        <taxon>Rutaceae</taxon>
        <taxon>Aurantioideae</taxon>
        <taxon>Citrus</taxon>
    </lineage>
</organism>
<dbReference type="Gene3D" id="2.160.20.10">
    <property type="entry name" value="Single-stranded right-handed beta-helix, Pectin lyase-like"/>
    <property type="match status" value="1"/>
</dbReference>
<keyword evidence="2" id="KW-1185">Reference proteome</keyword>
<dbReference type="Proteomes" id="UP001428341">
    <property type="component" value="Unassembled WGS sequence"/>
</dbReference>
<name>A0AAP0MAN3_9ROSI</name>
<gene>
    <name evidence="1" type="ORF">WN944_015686</name>
</gene>
<accession>A0AAP0MAN3</accession>
<dbReference type="EMBL" id="JBCGBO010000005">
    <property type="protein sequence ID" value="KAK9200488.1"/>
    <property type="molecule type" value="Genomic_DNA"/>
</dbReference>
<sequence>MTTNLVVAFYPAPHRRRQNVDAEICSPFARPNLSTNVYVPLSHVSVYSSCPSLSGHGSPSWDSNHRVVGDGYLVGICLWSVYSSGRCLSLVGTCLYKAFYQSSSRAVQLSNILIRNVKIIAPTNSPSTDDTQMRSTGVTITSSSIMTGELYVNRSRRHIFVD</sequence>
<dbReference type="SUPFAM" id="SSF51126">
    <property type="entry name" value="Pectin lyase-like"/>
    <property type="match status" value="1"/>
</dbReference>